<accession>A0A813Q594</accession>
<dbReference type="EMBL" id="CAJNOI010000012">
    <property type="protein sequence ID" value="CAF0797690.1"/>
    <property type="molecule type" value="Genomic_DNA"/>
</dbReference>
<dbReference type="AlphaFoldDB" id="A0A813Q594"/>
<evidence type="ECO:0000256" key="1">
    <source>
        <dbReference type="SAM" id="SignalP"/>
    </source>
</evidence>
<dbReference type="EMBL" id="CAJNOM010000006">
    <property type="protein sequence ID" value="CAF0762182.1"/>
    <property type="molecule type" value="Genomic_DNA"/>
</dbReference>
<proteinExistence type="predicted"/>
<evidence type="ECO:0000313" key="3">
    <source>
        <dbReference type="EMBL" id="CAF0797690.1"/>
    </source>
</evidence>
<gene>
    <name evidence="3" type="ORF">BJG266_LOCUS5028</name>
    <name evidence="2" type="ORF">QVE165_LOCUS2122</name>
</gene>
<keyword evidence="4" id="KW-1185">Reference proteome</keyword>
<protein>
    <submittedName>
        <fullName evidence="2">Uncharacterized protein</fullName>
    </submittedName>
</protein>
<comment type="caution">
    <text evidence="2">The sequence shown here is derived from an EMBL/GenBank/DDBJ whole genome shotgun (WGS) entry which is preliminary data.</text>
</comment>
<dbReference type="Proteomes" id="UP000663877">
    <property type="component" value="Unassembled WGS sequence"/>
</dbReference>
<evidence type="ECO:0000313" key="4">
    <source>
        <dbReference type="Proteomes" id="UP000663832"/>
    </source>
</evidence>
<organism evidence="2 4">
    <name type="scientific">Adineta steineri</name>
    <dbReference type="NCBI Taxonomy" id="433720"/>
    <lineage>
        <taxon>Eukaryota</taxon>
        <taxon>Metazoa</taxon>
        <taxon>Spiralia</taxon>
        <taxon>Gnathifera</taxon>
        <taxon>Rotifera</taxon>
        <taxon>Eurotatoria</taxon>
        <taxon>Bdelloidea</taxon>
        <taxon>Adinetida</taxon>
        <taxon>Adinetidae</taxon>
        <taxon>Adineta</taxon>
    </lineage>
</organism>
<keyword evidence="1" id="KW-0732">Signal</keyword>
<dbReference type="Proteomes" id="UP000663832">
    <property type="component" value="Unassembled WGS sequence"/>
</dbReference>
<reference evidence="2" key="1">
    <citation type="submission" date="2021-02" db="EMBL/GenBank/DDBJ databases">
        <authorList>
            <person name="Nowell W R."/>
        </authorList>
    </citation>
    <scope>NUCLEOTIDE SEQUENCE</scope>
</reference>
<dbReference type="OrthoDB" id="10039935at2759"/>
<feature type="signal peptide" evidence="1">
    <location>
        <begin position="1"/>
        <end position="24"/>
    </location>
</feature>
<sequence>MAKIICISAVILVILALDIQQASSSGGGDMLFFRPDFASTFLGDCREQRHAHISHKTDDVGELNFSEDYKELACGKTGD</sequence>
<name>A0A813Q594_9BILA</name>
<feature type="chain" id="PRO_5036222646" evidence="1">
    <location>
        <begin position="25"/>
        <end position="79"/>
    </location>
</feature>
<evidence type="ECO:0000313" key="2">
    <source>
        <dbReference type="EMBL" id="CAF0762182.1"/>
    </source>
</evidence>